<name>A0A3M7R4Y8_BRAPC</name>
<evidence type="ECO:0000313" key="1">
    <source>
        <dbReference type="EMBL" id="RNA18434.1"/>
    </source>
</evidence>
<dbReference type="AlphaFoldDB" id="A0A3M7R4Y8"/>
<dbReference type="Proteomes" id="UP000276133">
    <property type="component" value="Unassembled WGS sequence"/>
</dbReference>
<proteinExistence type="predicted"/>
<keyword evidence="2" id="KW-1185">Reference proteome</keyword>
<protein>
    <submittedName>
        <fullName evidence="1">Uncharacterized protein</fullName>
    </submittedName>
</protein>
<evidence type="ECO:0000313" key="2">
    <source>
        <dbReference type="Proteomes" id="UP000276133"/>
    </source>
</evidence>
<reference evidence="1 2" key="1">
    <citation type="journal article" date="2018" name="Sci. Rep.">
        <title>Genomic signatures of local adaptation to the degree of environmental predictability in rotifers.</title>
        <authorList>
            <person name="Franch-Gras L."/>
            <person name="Hahn C."/>
            <person name="Garcia-Roger E.M."/>
            <person name="Carmona M.J."/>
            <person name="Serra M."/>
            <person name="Gomez A."/>
        </authorList>
    </citation>
    <scope>NUCLEOTIDE SEQUENCE [LARGE SCALE GENOMIC DNA]</scope>
    <source>
        <strain evidence="1">HYR1</strain>
    </source>
</reference>
<sequence length="64" mass="7680">MRMESGKNESYSYQTKWSIAKQDDYRRRLILVVHSGTFVERQAEFTNNLYVNNINLKIVFILHI</sequence>
<organism evidence="1 2">
    <name type="scientific">Brachionus plicatilis</name>
    <name type="common">Marine rotifer</name>
    <name type="synonym">Brachionus muelleri</name>
    <dbReference type="NCBI Taxonomy" id="10195"/>
    <lineage>
        <taxon>Eukaryota</taxon>
        <taxon>Metazoa</taxon>
        <taxon>Spiralia</taxon>
        <taxon>Gnathifera</taxon>
        <taxon>Rotifera</taxon>
        <taxon>Eurotatoria</taxon>
        <taxon>Monogononta</taxon>
        <taxon>Pseudotrocha</taxon>
        <taxon>Ploima</taxon>
        <taxon>Brachionidae</taxon>
        <taxon>Brachionus</taxon>
    </lineage>
</organism>
<gene>
    <name evidence="1" type="ORF">BpHYR1_000185</name>
</gene>
<accession>A0A3M7R4Y8</accession>
<dbReference type="EMBL" id="REGN01004243">
    <property type="protein sequence ID" value="RNA18434.1"/>
    <property type="molecule type" value="Genomic_DNA"/>
</dbReference>
<comment type="caution">
    <text evidence="1">The sequence shown here is derived from an EMBL/GenBank/DDBJ whole genome shotgun (WGS) entry which is preliminary data.</text>
</comment>